<proteinExistence type="inferred from homology"/>
<dbReference type="GO" id="GO:0006178">
    <property type="term" value="P:guanine salvage"/>
    <property type="evidence" value="ECO:0007669"/>
    <property type="project" value="TreeGrafter"/>
</dbReference>
<evidence type="ECO:0000256" key="2">
    <source>
        <dbReference type="ARBA" id="ARBA00004496"/>
    </source>
</evidence>
<gene>
    <name evidence="15" type="ORF">FVE85_0476</name>
</gene>
<dbReference type="GO" id="GO:0004422">
    <property type="term" value="F:hypoxanthine phosphoribosyltransferase activity"/>
    <property type="evidence" value="ECO:0007669"/>
    <property type="project" value="InterPro"/>
</dbReference>
<dbReference type="PANTHER" id="PTHR43340:SF1">
    <property type="entry name" value="HYPOXANTHINE PHOSPHORIBOSYLTRANSFERASE"/>
    <property type="match status" value="1"/>
</dbReference>
<dbReference type="CDD" id="cd06223">
    <property type="entry name" value="PRTases_typeI"/>
    <property type="match status" value="1"/>
</dbReference>
<keyword evidence="9 13" id="KW-0479">Metal-binding</keyword>
<dbReference type="UniPathway" id="UPA00591">
    <property type="reaction ID" value="UER00648"/>
</dbReference>
<evidence type="ECO:0000256" key="11">
    <source>
        <dbReference type="ARBA" id="ARBA00022741"/>
    </source>
</evidence>
<comment type="similarity">
    <text evidence="4 13">Belongs to the purine/pyrimidine phosphoribosyltransferase family.</text>
</comment>
<dbReference type="InterPro" id="IPR050408">
    <property type="entry name" value="HGPRT"/>
</dbReference>
<comment type="catalytic activity">
    <reaction evidence="13">
        <text>IMP + diphosphate = hypoxanthine + 5-phospho-alpha-D-ribose 1-diphosphate</text>
        <dbReference type="Rhea" id="RHEA:17973"/>
        <dbReference type="ChEBI" id="CHEBI:17368"/>
        <dbReference type="ChEBI" id="CHEBI:33019"/>
        <dbReference type="ChEBI" id="CHEBI:58017"/>
        <dbReference type="ChEBI" id="CHEBI:58053"/>
        <dbReference type="EC" id="2.4.2.8"/>
    </reaction>
</comment>
<evidence type="ECO:0000256" key="1">
    <source>
        <dbReference type="ARBA" id="ARBA00001946"/>
    </source>
</evidence>
<keyword evidence="8 13" id="KW-0808">Transferase</keyword>
<dbReference type="Proteomes" id="UP000324585">
    <property type="component" value="Unassembled WGS sequence"/>
</dbReference>
<dbReference type="InterPro" id="IPR029057">
    <property type="entry name" value="PRTase-like"/>
</dbReference>
<dbReference type="GO" id="GO:0032264">
    <property type="term" value="P:IMP salvage"/>
    <property type="evidence" value="ECO:0007669"/>
    <property type="project" value="UniProtKB-UniPathway"/>
</dbReference>
<dbReference type="GO" id="GO:0032263">
    <property type="term" value="P:GMP salvage"/>
    <property type="evidence" value="ECO:0007669"/>
    <property type="project" value="TreeGrafter"/>
</dbReference>
<dbReference type="OrthoDB" id="9449045at2759"/>
<comment type="subcellular location">
    <subcellularLocation>
        <location evidence="2 13">Cytoplasm</location>
    </subcellularLocation>
</comment>
<evidence type="ECO:0000313" key="15">
    <source>
        <dbReference type="EMBL" id="KAA8496747.1"/>
    </source>
</evidence>
<evidence type="ECO:0000256" key="10">
    <source>
        <dbReference type="ARBA" id="ARBA00022726"/>
    </source>
</evidence>
<comment type="caution">
    <text evidence="15">The sequence shown here is derived from an EMBL/GenBank/DDBJ whole genome shotgun (WGS) entry which is preliminary data.</text>
</comment>
<keyword evidence="10 13" id="KW-0660">Purine salvage</keyword>
<dbReference type="EC" id="2.4.2.8" evidence="5 13"/>
<reference evidence="16" key="1">
    <citation type="journal article" date="2019" name="Nat. Commun.">
        <title>Expansion of phycobilisome linker gene families in mesophilic red algae.</title>
        <authorList>
            <person name="Lee J."/>
            <person name="Kim D."/>
            <person name="Bhattacharya D."/>
            <person name="Yoon H.S."/>
        </authorList>
    </citation>
    <scope>NUCLEOTIDE SEQUENCE [LARGE SCALE GENOMIC DNA]</scope>
    <source>
        <strain evidence="16">CCMP 1328</strain>
    </source>
</reference>
<dbReference type="NCBIfam" id="TIGR01203">
    <property type="entry name" value="HGPRTase"/>
    <property type="match status" value="1"/>
</dbReference>
<evidence type="ECO:0000256" key="13">
    <source>
        <dbReference type="RuleBase" id="RU364099"/>
    </source>
</evidence>
<dbReference type="GO" id="GO:0006166">
    <property type="term" value="P:purine ribonucleoside salvage"/>
    <property type="evidence" value="ECO:0007669"/>
    <property type="project" value="UniProtKB-KW"/>
</dbReference>
<dbReference type="AlphaFoldDB" id="A0A5J4Z262"/>
<evidence type="ECO:0000256" key="5">
    <source>
        <dbReference type="ARBA" id="ARBA00011895"/>
    </source>
</evidence>
<dbReference type="GO" id="GO:0005829">
    <property type="term" value="C:cytosol"/>
    <property type="evidence" value="ECO:0007669"/>
    <property type="project" value="TreeGrafter"/>
</dbReference>
<dbReference type="GO" id="GO:0000287">
    <property type="term" value="F:magnesium ion binding"/>
    <property type="evidence" value="ECO:0007669"/>
    <property type="project" value="TreeGrafter"/>
</dbReference>
<keyword evidence="12 13" id="KW-0460">Magnesium</keyword>
<comment type="pathway">
    <text evidence="3 13">Purine metabolism; IMP biosynthesis via salvage pathway; IMP from hypoxanthine: step 1/1.</text>
</comment>
<dbReference type="Pfam" id="PF00156">
    <property type="entry name" value="Pribosyltran"/>
    <property type="match status" value="1"/>
</dbReference>
<organism evidence="15 16">
    <name type="scientific">Porphyridium purpureum</name>
    <name type="common">Red alga</name>
    <name type="synonym">Porphyridium cruentum</name>
    <dbReference type="NCBI Taxonomy" id="35688"/>
    <lineage>
        <taxon>Eukaryota</taxon>
        <taxon>Rhodophyta</taxon>
        <taxon>Bangiophyceae</taxon>
        <taxon>Porphyridiales</taxon>
        <taxon>Porphyridiaceae</taxon>
        <taxon>Porphyridium</taxon>
    </lineage>
</organism>
<keyword evidence="11 13" id="KW-0547">Nucleotide-binding</keyword>
<keyword evidence="6 13" id="KW-0963">Cytoplasm</keyword>
<evidence type="ECO:0000313" key="16">
    <source>
        <dbReference type="Proteomes" id="UP000324585"/>
    </source>
</evidence>
<keyword evidence="16" id="KW-1185">Reference proteome</keyword>
<evidence type="ECO:0000256" key="4">
    <source>
        <dbReference type="ARBA" id="ARBA00008391"/>
    </source>
</evidence>
<sequence>MADGLVESVPDEFQDQVARVLLSEERIGARVKELGAQIGEAYRDQPLVILGVLTGSYMFVADLTRAIPLSKLEVYFIKASSYEGTGSSGQVKLSGLDHVDLTGRHVLIVEDIVDTGLTLQKLKQAVRELDCKSVAACTLLHKNTSRRLEGTPPVEFVAFEIADEFVVGYGLDYNQSLRHLPFVGIFRTKSAS</sequence>
<keyword evidence="7 13" id="KW-0328">Glycosyltransferase</keyword>
<dbReference type="InterPro" id="IPR005904">
    <property type="entry name" value="Hxn_phspho_trans"/>
</dbReference>
<comment type="cofactor">
    <cofactor evidence="1 13">
        <name>Mg(2+)</name>
        <dbReference type="ChEBI" id="CHEBI:18420"/>
    </cofactor>
</comment>
<accession>A0A5J4Z262</accession>
<dbReference type="EMBL" id="VRMN01000002">
    <property type="protein sequence ID" value="KAA8496747.1"/>
    <property type="molecule type" value="Genomic_DNA"/>
</dbReference>
<evidence type="ECO:0000256" key="7">
    <source>
        <dbReference type="ARBA" id="ARBA00022676"/>
    </source>
</evidence>
<dbReference type="GO" id="GO:0046100">
    <property type="term" value="P:hypoxanthine metabolic process"/>
    <property type="evidence" value="ECO:0007669"/>
    <property type="project" value="TreeGrafter"/>
</dbReference>
<evidence type="ECO:0000259" key="14">
    <source>
        <dbReference type="Pfam" id="PF00156"/>
    </source>
</evidence>
<dbReference type="InterPro" id="IPR000836">
    <property type="entry name" value="PRTase_dom"/>
</dbReference>
<protein>
    <recommendedName>
        <fullName evidence="5 13">Hypoxanthine phosphoribosyltransferase</fullName>
        <ecNumber evidence="5 13">2.4.2.8</ecNumber>
    </recommendedName>
</protein>
<evidence type="ECO:0000256" key="6">
    <source>
        <dbReference type="ARBA" id="ARBA00022490"/>
    </source>
</evidence>
<dbReference type="Gene3D" id="3.40.50.2020">
    <property type="match status" value="1"/>
</dbReference>
<dbReference type="PANTHER" id="PTHR43340">
    <property type="entry name" value="HYPOXANTHINE-GUANINE PHOSPHORIBOSYLTRANSFERASE"/>
    <property type="match status" value="1"/>
</dbReference>
<evidence type="ECO:0000256" key="9">
    <source>
        <dbReference type="ARBA" id="ARBA00022723"/>
    </source>
</evidence>
<feature type="domain" description="Phosphoribosyltransferase" evidence="14">
    <location>
        <begin position="24"/>
        <end position="173"/>
    </location>
</feature>
<dbReference type="GO" id="GO:0000166">
    <property type="term" value="F:nucleotide binding"/>
    <property type="evidence" value="ECO:0007669"/>
    <property type="project" value="UniProtKB-KW"/>
</dbReference>
<dbReference type="OMA" id="MQWRVAP"/>
<evidence type="ECO:0000256" key="8">
    <source>
        <dbReference type="ARBA" id="ARBA00022679"/>
    </source>
</evidence>
<evidence type="ECO:0000256" key="12">
    <source>
        <dbReference type="ARBA" id="ARBA00022842"/>
    </source>
</evidence>
<name>A0A5J4Z262_PORPP</name>
<dbReference type="SUPFAM" id="SSF53271">
    <property type="entry name" value="PRTase-like"/>
    <property type="match status" value="1"/>
</dbReference>
<evidence type="ECO:0000256" key="3">
    <source>
        <dbReference type="ARBA" id="ARBA00004669"/>
    </source>
</evidence>